<evidence type="ECO:0000256" key="2">
    <source>
        <dbReference type="ARBA" id="ARBA00022723"/>
    </source>
</evidence>
<feature type="signal peptide" evidence="5">
    <location>
        <begin position="1"/>
        <end position="28"/>
    </location>
</feature>
<dbReference type="Pfam" id="PF00753">
    <property type="entry name" value="Lactamase_B"/>
    <property type="match status" value="1"/>
</dbReference>
<keyword evidence="3" id="KW-0378">Hydrolase</keyword>
<dbReference type="SMART" id="SM00849">
    <property type="entry name" value="Lactamase_B"/>
    <property type="match status" value="1"/>
</dbReference>
<dbReference type="PROSITE" id="PS51257">
    <property type="entry name" value="PROKAR_LIPOPROTEIN"/>
    <property type="match status" value="1"/>
</dbReference>
<dbReference type="PANTHER" id="PTHR42978:SF6">
    <property type="entry name" value="QUORUM-QUENCHING LACTONASE YTNP-RELATED"/>
    <property type="match status" value="1"/>
</dbReference>
<dbReference type="InterPro" id="IPR036866">
    <property type="entry name" value="RibonucZ/Hydroxyglut_hydro"/>
</dbReference>
<evidence type="ECO:0000256" key="5">
    <source>
        <dbReference type="SAM" id="SignalP"/>
    </source>
</evidence>
<dbReference type="PANTHER" id="PTHR42978">
    <property type="entry name" value="QUORUM-QUENCHING LACTONASE YTNP-RELATED-RELATED"/>
    <property type="match status" value="1"/>
</dbReference>
<evidence type="ECO:0000313" key="8">
    <source>
        <dbReference type="Proteomes" id="UP001549691"/>
    </source>
</evidence>
<dbReference type="Gene3D" id="3.60.15.10">
    <property type="entry name" value="Ribonuclease Z/Hydroxyacylglutathione hydrolase-like"/>
    <property type="match status" value="1"/>
</dbReference>
<dbReference type="Proteomes" id="UP001549691">
    <property type="component" value="Unassembled WGS sequence"/>
</dbReference>
<reference evidence="7 8" key="1">
    <citation type="submission" date="2024-07" db="EMBL/GenBank/DDBJ databases">
        <title>Uliginosibacterium flavum JJ3220;KACC:17644.</title>
        <authorList>
            <person name="Kim M.K."/>
        </authorList>
    </citation>
    <scope>NUCLEOTIDE SEQUENCE [LARGE SCALE GENOMIC DNA]</scope>
    <source>
        <strain evidence="7 8">KACC:17644</strain>
    </source>
</reference>
<gene>
    <name evidence="7" type="ORF">ABXR19_07600</name>
</gene>
<evidence type="ECO:0000313" key="7">
    <source>
        <dbReference type="EMBL" id="MET7014051.1"/>
    </source>
</evidence>
<accession>A0ABV2TJE9</accession>
<keyword evidence="8" id="KW-1185">Reference proteome</keyword>
<dbReference type="SUPFAM" id="SSF56281">
    <property type="entry name" value="Metallo-hydrolase/oxidoreductase"/>
    <property type="match status" value="1"/>
</dbReference>
<dbReference type="EMBL" id="JBEWZI010000006">
    <property type="protein sequence ID" value="MET7014051.1"/>
    <property type="molecule type" value="Genomic_DNA"/>
</dbReference>
<comment type="similarity">
    <text evidence="1">Belongs to the metallo-beta-lactamase superfamily.</text>
</comment>
<keyword evidence="2" id="KW-0479">Metal-binding</keyword>
<evidence type="ECO:0000256" key="3">
    <source>
        <dbReference type="ARBA" id="ARBA00022801"/>
    </source>
</evidence>
<dbReference type="InterPro" id="IPR001279">
    <property type="entry name" value="Metallo-B-lactamas"/>
</dbReference>
<evidence type="ECO:0000256" key="1">
    <source>
        <dbReference type="ARBA" id="ARBA00007749"/>
    </source>
</evidence>
<feature type="chain" id="PRO_5046318370" evidence="5">
    <location>
        <begin position="29"/>
        <end position="318"/>
    </location>
</feature>
<sequence length="318" mass="34056">MMIKRRQVLVKWAALVAAMTLGFLTGCASSLPRTTVLAEGATRVDLGKVSVTMLKDGQGSRVLDEKFVRNAPLAEVQADLKAAGLPTDKLDVPYNLLLVDVGSQRVLFDTGNGEFGGASAGKLLENLAKAGIDPASITAVIISHFHGDHINGLRNKAGALVFPNAKIYVPTPEWSWWMDEARYAATPEAARGGLNTARRVFSPLAGTVTRFEPGAEVLPGVRSIAAFGHTPGHTVFMIEGGSRKLLYWADTTNVAMFVRNPDWAVSFDMDAEAARLTRRRIADLAIAENALVAGYHLSSPGIGTLSVRGQGYEFTPLP</sequence>
<name>A0ABV2TJE9_9RHOO</name>
<dbReference type="InterPro" id="IPR051013">
    <property type="entry name" value="MBL_superfamily_lactonases"/>
</dbReference>
<keyword evidence="4" id="KW-0862">Zinc</keyword>
<protein>
    <submittedName>
        <fullName evidence="7">MBL fold metallo-hydrolase</fullName>
    </submittedName>
</protein>
<evidence type="ECO:0000256" key="4">
    <source>
        <dbReference type="ARBA" id="ARBA00022833"/>
    </source>
</evidence>
<feature type="domain" description="Metallo-beta-lactamase" evidence="6">
    <location>
        <begin position="93"/>
        <end position="296"/>
    </location>
</feature>
<proteinExistence type="inferred from homology"/>
<dbReference type="RefSeq" id="WP_354600509.1">
    <property type="nucleotide sequence ID" value="NZ_JBEWZI010000006.1"/>
</dbReference>
<evidence type="ECO:0000259" key="6">
    <source>
        <dbReference type="SMART" id="SM00849"/>
    </source>
</evidence>
<dbReference type="CDD" id="cd07720">
    <property type="entry name" value="OPHC2-like_MBL-fold"/>
    <property type="match status" value="1"/>
</dbReference>
<organism evidence="7 8">
    <name type="scientific">Uliginosibacterium flavum</name>
    <dbReference type="NCBI Taxonomy" id="1396831"/>
    <lineage>
        <taxon>Bacteria</taxon>
        <taxon>Pseudomonadati</taxon>
        <taxon>Pseudomonadota</taxon>
        <taxon>Betaproteobacteria</taxon>
        <taxon>Rhodocyclales</taxon>
        <taxon>Zoogloeaceae</taxon>
        <taxon>Uliginosibacterium</taxon>
    </lineage>
</organism>
<comment type="caution">
    <text evidence="7">The sequence shown here is derived from an EMBL/GenBank/DDBJ whole genome shotgun (WGS) entry which is preliminary data.</text>
</comment>
<keyword evidence="5" id="KW-0732">Signal</keyword>